<dbReference type="RefSeq" id="XP_040874567.1">
    <property type="nucleotide sequence ID" value="XM_041025546.1"/>
</dbReference>
<feature type="region of interest" description="Disordered" evidence="1">
    <location>
        <begin position="1"/>
        <end position="59"/>
    </location>
</feature>
<sequence length="437" mass="47736">MADSEQLQHCPNRFTGSNEGREDLDGLTLQDICDKSNGAQSKSGQAPRTAKNSMGATLSQHKELFRKELSKENKKYKWYLIAPIPGIPTQSMNESLDQSLVTHTTNTTMALTTPREQEPSAGRSMTNNGVSEREDQSVETNTETNGDDGTTHPETSSAATAQKIDFIIESAGSPRTGGTDGPAAALEVEPSQQSHLHELQQTSPPLVDRREESSARELQPAIHEGRDATIPDLPPGLVAEDRSVVAVPPIAPEMEPADVVIGEAQDASVDRDMTSLEVLRPLLANVISTEVARFDGRRHEELPALGEHLPSRAHSHIDVHAIIEDMLRPLRGIVGLDSTLAQPAVLVSRSDAHRALDDIRLARGFRKRFDEAISKCDSTLATMVDFVNLLNEPIAHIESFKNSLQAYKAQATASQRLSRKSLNAFIDDQDDDDQVIE</sequence>
<gene>
    <name evidence="2" type="ORF">M437DRAFT_70719</name>
</gene>
<feature type="region of interest" description="Disordered" evidence="1">
    <location>
        <begin position="189"/>
        <end position="215"/>
    </location>
</feature>
<dbReference type="Proteomes" id="UP000030672">
    <property type="component" value="Unassembled WGS sequence"/>
</dbReference>
<evidence type="ECO:0000313" key="2">
    <source>
        <dbReference type="EMBL" id="KEQ57543.1"/>
    </source>
</evidence>
<feature type="compositionally biased region" description="Polar residues" evidence="1">
    <location>
        <begin position="37"/>
        <end position="59"/>
    </location>
</feature>
<feature type="compositionally biased region" description="Low complexity" evidence="1">
    <location>
        <begin position="139"/>
        <end position="148"/>
    </location>
</feature>
<reference evidence="2 3" key="1">
    <citation type="journal article" date="2014" name="BMC Genomics">
        <title>Genome sequencing of four Aureobasidium pullulans varieties: biotechnological potential, stress tolerance, and description of new species.</title>
        <authorList>
            <person name="Gostin Ar C."/>
            <person name="Ohm R.A."/>
            <person name="Kogej T."/>
            <person name="Sonjak S."/>
            <person name="Turk M."/>
            <person name="Zajc J."/>
            <person name="Zalar P."/>
            <person name="Grube M."/>
            <person name="Sun H."/>
            <person name="Han J."/>
            <person name="Sharma A."/>
            <person name="Chiniquy J."/>
            <person name="Ngan C.Y."/>
            <person name="Lipzen A."/>
            <person name="Barry K."/>
            <person name="Grigoriev I.V."/>
            <person name="Gunde-Cimerman N."/>
        </authorList>
    </citation>
    <scope>NUCLEOTIDE SEQUENCE [LARGE SCALE GENOMIC DNA]</scope>
    <source>
        <strain evidence="2 3">CBS 110374</strain>
    </source>
</reference>
<organism evidence="2 3">
    <name type="scientific">Aureobasidium melanogenum (strain CBS 110374)</name>
    <name type="common">Aureobasidium pullulans var. melanogenum</name>
    <dbReference type="NCBI Taxonomy" id="1043003"/>
    <lineage>
        <taxon>Eukaryota</taxon>
        <taxon>Fungi</taxon>
        <taxon>Dikarya</taxon>
        <taxon>Ascomycota</taxon>
        <taxon>Pezizomycotina</taxon>
        <taxon>Dothideomycetes</taxon>
        <taxon>Dothideomycetidae</taxon>
        <taxon>Dothideales</taxon>
        <taxon>Saccotheciaceae</taxon>
        <taxon>Aureobasidium</taxon>
    </lineage>
</organism>
<dbReference type="HOGENOM" id="CLU_626956_0_0_1"/>
<keyword evidence="3" id="KW-1185">Reference proteome</keyword>
<accession>A0A074VB18</accession>
<proteinExistence type="predicted"/>
<dbReference type="EMBL" id="KL584894">
    <property type="protein sequence ID" value="KEQ57543.1"/>
    <property type="molecule type" value="Genomic_DNA"/>
</dbReference>
<protein>
    <submittedName>
        <fullName evidence="2">Uncharacterized protein</fullName>
    </submittedName>
</protein>
<name>A0A074VB18_AURM1</name>
<evidence type="ECO:0000256" key="1">
    <source>
        <dbReference type="SAM" id="MobiDB-lite"/>
    </source>
</evidence>
<feature type="compositionally biased region" description="Polar residues" evidence="1">
    <location>
        <begin position="1"/>
        <end position="18"/>
    </location>
</feature>
<dbReference type="AlphaFoldDB" id="A0A074VB18"/>
<dbReference type="GeneID" id="63918919"/>
<evidence type="ECO:0000313" key="3">
    <source>
        <dbReference type="Proteomes" id="UP000030672"/>
    </source>
</evidence>
<feature type="region of interest" description="Disordered" evidence="1">
    <location>
        <begin position="110"/>
        <end position="160"/>
    </location>
</feature>
<feature type="compositionally biased region" description="Polar residues" evidence="1">
    <location>
        <begin position="190"/>
        <end position="204"/>
    </location>
</feature>